<dbReference type="OrthoDB" id="2951111at2759"/>
<protein>
    <submittedName>
        <fullName evidence="1">Uncharacterized protein</fullName>
    </submittedName>
</protein>
<accession>A0A8J1XW22</accession>
<dbReference type="InterPro" id="IPR044925">
    <property type="entry name" value="His-Me_finger_sf"/>
</dbReference>
<gene>
    <name evidence="1" type="ORF">OFUS_LOCUS12375</name>
</gene>
<dbReference type="GO" id="GO:0016020">
    <property type="term" value="C:membrane"/>
    <property type="evidence" value="ECO:0007669"/>
    <property type="project" value="TreeGrafter"/>
</dbReference>
<dbReference type="Gene3D" id="3.90.75.20">
    <property type="match status" value="1"/>
</dbReference>
<dbReference type="PANTHER" id="PTHR46831:SF1">
    <property type="entry name" value="ZINC FINGER MYND DOMAIN-CONTAINING PROTEIN 19"/>
    <property type="match status" value="1"/>
</dbReference>
<comment type="caution">
    <text evidence="1">The sequence shown here is derived from an EMBL/GenBank/DDBJ whole genome shotgun (WGS) entry which is preliminary data.</text>
</comment>
<dbReference type="AlphaFoldDB" id="A0A8J1XW22"/>
<dbReference type="SUPFAM" id="SSF54060">
    <property type="entry name" value="His-Me finger endonucleases"/>
    <property type="match status" value="1"/>
</dbReference>
<dbReference type="GO" id="GO:0045202">
    <property type="term" value="C:synapse"/>
    <property type="evidence" value="ECO:0007669"/>
    <property type="project" value="TreeGrafter"/>
</dbReference>
<dbReference type="InterPro" id="IPR002893">
    <property type="entry name" value="Znf_MYND"/>
</dbReference>
<name>A0A8J1XW22_OWEFU</name>
<organism evidence="1 2">
    <name type="scientific">Owenia fusiformis</name>
    <name type="common">Polychaete worm</name>
    <dbReference type="NCBI Taxonomy" id="6347"/>
    <lineage>
        <taxon>Eukaryota</taxon>
        <taxon>Metazoa</taxon>
        <taxon>Spiralia</taxon>
        <taxon>Lophotrochozoa</taxon>
        <taxon>Annelida</taxon>
        <taxon>Polychaeta</taxon>
        <taxon>Sedentaria</taxon>
        <taxon>Canalipalpata</taxon>
        <taxon>Sabellida</taxon>
        <taxon>Oweniida</taxon>
        <taxon>Oweniidae</taxon>
        <taxon>Owenia</taxon>
    </lineage>
</organism>
<dbReference type="GO" id="GO:0005737">
    <property type="term" value="C:cytoplasm"/>
    <property type="evidence" value="ECO:0007669"/>
    <property type="project" value="TreeGrafter"/>
</dbReference>
<evidence type="ECO:0000313" key="1">
    <source>
        <dbReference type="EMBL" id="CAH1786483.1"/>
    </source>
</evidence>
<dbReference type="EMBL" id="CAIIXF020000006">
    <property type="protein sequence ID" value="CAH1786483.1"/>
    <property type="molecule type" value="Genomic_DNA"/>
</dbReference>
<dbReference type="InterPro" id="IPR032978">
    <property type="entry name" value="ZMYND19"/>
</dbReference>
<dbReference type="Pfam" id="PF13392">
    <property type="entry name" value="HNH_3"/>
    <property type="match status" value="1"/>
</dbReference>
<sequence>MSGFKVGIVRLGRAAGKTKYALLDEHDIALVQQYAFEARVDVDPDGNGAKIYAWAYDINRGRASGHFVHELLWEKHCGGIAPGWKVMHKNGITVDNRLENLSLVPSNRNCVPIEEVPSKNRETSLYWVAIQQLPTDPIQEQHYPECLYNRFYNANGEVVEEDDDTNVYYECHYPPCSSMEKELREFSICGRCQEVRYCGSYCQQKDWPIHKKHCRERKRPYVTERPPDR</sequence>
<dbReference type="SUPFAM" id="SSF144232">
    <property type="entry name" value="HIT/MYND zinc finger-like"/>
    <property type="match status" value="1"/>
</dbReference>
<dbReference type="Proteomes" id="UP000749559">
    <property type="component" value="Unassembled WGS sequence"/>
</dbReference>
<dbReference type="PROSITE" id="PS50865">
    <property type="entry name" value="ZF_MYND_2"/>
    <property type="match status" value="1"/>
</dbReference>
<proteinExistence type="predicted"/>
<keyword evidence="2" id="KW-1185">Reference proteome</keyword>
<dbReference type="PANTHER" id="PTHR46831">
    <property type="entry name" value="ZINC FINGER MYND DOMAIN-CONTAINING PROTEIN 19"/>
    <property type="match status" value="1"/>
</dbReference>
<dbReference type="Gene3D" id="6.10.140.2220">
    <property type="match status" value="1"/>
</dbReference>
<evidence type="ECO:0000313" key="2">
    <source>
        <dbReference type="Proteomes" id="UP000749559"/>
    </source>
</evidence>
<reference evidence="1" key="1">
    <citation type="submission" date="2022-03" db="EMBL/GenBank/DDBJ databases">
        <authorList>
            <person name="Martin C."/>
        </authorList>
    </citation>
    <scope>NUCLEOTIDE SEQUENCE</scope>
</reference>
<dbReference type="InterPro" id="IPR003615">
    <property type="entry name" value="HNH_nuc"/>
</dbReference>
<dbReference type="Pfam" id="PF01753">
    <property type="entry name" value="zf-MYND"/>
    <property type="match status" value="1"/>
</dbReference>